<dbReference type="HOGENOM" id="CLU_093450_1_0_9"/>
<evidence type="ECO:0000313" key="2">
    <source>
        <dbReference type="EMBL" id="EHQ88962.1"/>
    </source>
</evidence>
<dbReference type="InterPro" id="IPR011733">
    <property type="entry name" value="CHP02185_IM"/>
</dbReference>
<dbReference type="Pfam" id="PF09605">
    <property type="entry name" value="Trep_Strep"/>
    <property type="match status" value="1"/>
</dbReference>
<dbReference type="RefSeq" id="WP_007782049.1">
    <property type="nucleotide sequence ID" value="NZ_CM001441.1"/>
</dbReference>
<keyword evidence="3" id="KW-1185">Reference proteome</keyword>
<evidence type="ECO:0000313" key="3">
    <source>
        <dbReference type="Proteomes" id="UP000005104"/>
    </source>
</evidence>
<name>H5XU04_9FIRM</name>
<feature type="transmembrane region" description="Helical" evidence="1">
    <location>
        <begin position="73"/>
        <end position="99"/>
    </location>
</feature>
<keyword evidence="1" id="KW-0812">Transmembrane</keyword>
<evidence type="ECO:0000256" key="1">
    <source>
        <dbReference type="SAM" id="Phobius"/>
    </source>
</evidence>
<organism evidence="2 3">
    <name type="scientific">Desulfosporosinus youngiae DSM 17734</name>
    <dbReference type="NCBI Taxonomy" id="768710"/>
    <lineage>
        <taxon>Bacteria</taxon>
        <taxon>Bacillati</taxon>
        <taxon>Bacillota</taxon>
        <taxon>Clostridia</taxon>
        <taxon>Eubacteriales</taxon>
        <taxon>Desulfitobacteriaceae</taxon>
        <taxon>Desulfosporosinus</taxon>
    </lineage>
</organism>
<dbReference type="eggNOG" id="ENOG50321KG">
    <property type="taxonomic scope" value="Bacteria"/>
</dbReference>
<sequence>MNSQPYVNSPGLTVKDLVTTGIFSALLWITMLLGGLPFAPNPLTTFYMPLGSALLGGPVFMLLAAKVPKRGPISIAGILIGSVWFITGMHWAMDLGYVLCGIEADLIAGIRKYRSLKLNILAFACLSLGPTGTYITYFADPASWGSYMLEGGTSAGYIEAMNGAARDWMLAVIILGTLAVALFSGWVGSRLLRKQFEKAGITA</sequence>
<dbReference type="Proteomes" id="UP000005104">
    <property type="component" value="Chromosome"/>
</dbReference>
<dbReference type="EMBL" id="CM001441">
    <property type="protein sequence ID" value="EHQ88962.1"/>
    <property type="molecule type" value="Genomic_DNA"/>
</dbReference>
<keyword evidence="1" id="KW-0472">Membrane</keyword>
<gene>
    <name evidence="2" type="ORF">DesyoDRAFT_1838</name>
</gene>
<feature type="transmembrane region" description="Helical" evidence="1">
    <location>
        <begin position="20"/>
        <end position="39"/>
    </location>
</feature>
<protein>
    <submittedName>
        <fullName evidence="2">Putative integral membrane protein TIGR02185</fullName>
    </submittedName>
</protein>
<feature type="transmembrane region" description="Helical" evidence="1">
    <location>
        <begin position="46"/>
        <end position="67"/>
    </location>
</feature>
<accession>H5XU04</accession>
<dbReference type="NCBIfam" id="TIGR02185">
    <property type="entry name" value="Trep_Strep"/>
    <property type="match status" value="1"/>
</dbReference>
<dbReference type="OrthoDB" id="9781459at2"/>
<keyword evidence="1" id="KW-1133">Transmembrane helix</keyword>
<proteinExistence type="predicted"/>
<dbReference type="AlphaFoldDB" id="H5XU04"/>
<dbReference type="STRING" id="768710.DesyoDRAFT_1838"/>
<feature type="transmembrane region" description="Helical" evidence="1">
    <location>
        <begin position="168"/>
        <end position="188"/>
    </location>
</feature>
<reference evidence="2 3" key="1">
    <citation type="submission" date="2011-11" db="EMBL/GenBank/DDBJ databases">
        <title>The Noncontiguous Finished genome of Desulfosporosinus youngiae DSM 17734.</title>
        <authorList>
            <consortium name="US DOE Joint Genome Institute (JGI-PGF)"/>
            <person name="Lucas S."/>
            <person name="Han J."/>
            <person name="Lapidus A."/>
            <person name="Cheng J.-F."/>
            <person name="Goodwin L."/>
            <person name="Pitluck S."/>
            <person name="Peters L."/>
            <person name="Ovchinnikova G."/>
            <person name="Lu M."/>
            <person name="Land M.L."/>
            <person name="Hauser L."/>
            <person name="Pester M."/>
            <person name="Spring S."/>
            <person name="Ollivier B."/>
            <person name="Rattei T."/>
            <person name="Klenk H.-P."/>
            <person name="Wagner M."/>
            <person name="Loy A."/>
            <person name="Woyke T.J."/>
        </authorList>
    </citation>
    <scope>NUCLEOTIDE SEQUENCE [LARGE SCALE GENOMIC DNA]</scope>
    <source>
        <strain evidence="2 3">DSM 17734</strain>
    </source>
</reference>
<feature type="transmembrane region" description="Helical" evidence="1">
    <location>
        <begin position="120"/>
        <end position="139"/>
    </location>
</feature>